<reference evidence="3" key="1">
    <citation type="submission" date="2021-01" db="EMBL/GenBank/DDBJ databases">
        <authorList>
            <consortium name="Genoscope - CEA"/>
            <person name="William W."/>
        </authorList>
    </citation>
    <scope>NUCLEOTIDE SEQUENCE</scope>
</reference>
<protein>
    <recommendedName>
        <fullName evidence="2">EGF-like domain-containing protein</fullName>
    </recommendedName>
</protein>
<evidence type="ECO:0000259" key="2">
    <source>
        <dbReference type="SMART" id="SM00181"/>
    </source>
</evidence>
<dbReference type="InterPro" id="IPR000742">
    <property type="entry name" value="EGF"/>
</dbReference>
<dbReference type="EMBL" id="CAJJDN010000093">
    <property type="protein sequence ID" value="CAD8109520.1"/>
    <property type="molecule type" value="Genomic_DNA"/>
</dbReference>
<dbReference type="CDD" id="cd00064">
    <property type="entry name" value="FU"/>
    <property type="match status" value="1"/>
</dbReference>
<gene>
    <name evidence="3" type="ORF">PSON_ATCC_30995.1.T0930220</name>
</gene>
<feature type="transmembrane region" description="Helical" evidence="1">
    <location>
        <begin position="2705"/>
        <end position="2730"/>
    </location>
</feature>
<feature type="domain" description="EGF-like" evidence="2">
    <location>
        <begin position="951"/>
        <end position="988"/>
    </location>
</feature>
<dbReference type="Proteomes" id="UP000692954">
    <property type="component" value="Unassembled WGS sequence"/>
</dbReference>
<dbReference type="PANTHER" id="PTHR11319">
    <property type="entry name" value="G PROTEIN-COUPLED RECEPTOR-RELATED"/>
    <property type="match status" value="1"/>
</dbReference>
<proteinExistence type="predicted"/>
<dbReference type="SMART" id="SM00181">
    <property type="entry name" value="EGF"/>
    <property type="match status" value="3"/>
</dbReference>
<comment type="caution">
    <text evidence="3">The sequence shown here is derived from an EMBL/GenBank/DDBJ whole genome shotgun (WGS) entry which is preliminary data.</text>
</comment>
<keyword evidence="1" id="KW-1133">Transmembrane helix</keyword>
<organism evidence="3 4">
    <name type="scientific">Paramecium sonneborni</name>
    <dbReference type="NCBI Taxonomy" id="65129"/>
    <lineage>
        <taxon>Eukaryota</taxon>
        <taxon>Sar</taxon>
        <taxon>Alveolata</taxon>
        <taxon>Ciliophora</taxon>
        <taxon>Intramacronucleata</taxon>
        <taxon>Oligohymenophorea</taxon>
        <taxon>Peniculida</taxon>
        <taxon>Parameciidae</taxon>
        <taxon>Paramecium</taxon>
    </lineage>
</organism>
<dbReference type="PANTHER" id="PTHR11319:SF35">
    <property type="entry name" value="OUTER MEMBRANE PROTEIN PMPC-RELATED"/>
    <property type="match status" value="1"/>
</dbReference>
<feature type="domain" description="EGF-like" evidence="2">
    <location>
        <begin position="824"/>
        <end position="875"/>
    </location>
</feature>
<feature type="transmembrane region" description="Helical" evidence="1">
    <location>
        <begin position="2571"/>
        <end position="2590"/>
    </location>
</feature>
<keyword evidence="1" id="KW-0472">Membrane</keyword>
<feature type="transmembrane region" description="Helical" evidence="1">
    <location>
        <begin position="2622"/>
        <end position="2646"/>
    </location>
</feature>
<keyword evidence="1" id="KW-0812">Transmembrane</keyword>
<evidence type="ECO:0000256" key="1">
    <source>
        <dbReference type="SAM" id="Phobius"/>
    </source>
</evidence>
<feature type="domain" description="EGF-like" evidence="2">
    <location>
        <begin position="662"/>
        <end position="691"/>
    </location>
</feature>
<keyword evidence="4" id="KW-1185">Reference proteome</keyword>
<accession>A0A8S1Q4B0</accession>
<feature type="transmembrane region" description="Helical" evidence="1">
    <location>
        <begin position="2658"/>
        <end position="2680"/>
    </location>
</feature>
<sequence length="2950" mass="345095">MYKDLAIQKSYLGLAILLSLAYSQQLNEDLLLRKEYPMDSTFISRNDQTIQFEFWSFYIATFTPISYPQVEQQLSQDKPKTQLLFLLKNEGKVLAFMYANIMSGNYVIHNLIINDIIYEIIYDPKYYEGIWIMNLITLKNQQQLLFETMGSINNLNWINIKYTKKYIEFIVGGTGIINGKYELGVFRGRLSFTWYEHYQRVAQDVYGTIYWLRMNEHKETFDLIPDVLNFDGLIQKVYEFEQFGTRFSLFGWVKYNSTDAYSLKQYLVVRLTIFKNYQNETNLGDEIVKIIMNIDLSDKNNCGYDVISHHYRVPYPMYIENPQNDKLSIRQELPYQELLTKWHFISFEYGLEGRDSKSQFKVNFFENKVLKSHTFTYLLGDFKYHSLFINTKYYAIFGGDYFLFDKLKGQLAGFQFITNYQENYNIDFSCHQSCQTCFGPLQNNCLSCFEDPQNTYLEELHQCSCPIDHIYKDNQCLSFQDLYQTMLYKEIGQDIENLGCSFGYFYLPDPGVCIKCPQSNSYNLLCIDCLLNSKTWYKEPVCKKDLITSQISQKDDAYTSQIRSTQDYDFYYIDQNSLILILLEGVQDYCNIKDIYIQNCFQLEVLHLNEQAFGFCKQNYYYSNLKCIQLHKACIKVDQIYQYCTECQSGYYLSEDEKSCIQCPQFCQKCLNQHHCLQCDSGFGLIHDQCQKCGIFCKICKFSQEYQILRCLSCLDNYKYYLTLNAEDCRINSIENCLIAFEKSSQAISLDYEFEPNLSQLKTILECAKCINGYYFNQVKSACFQGELQNCHQFYVEKVGVFSENVCLYGPYVSDQLLYSFSDECPRLKQNCRLCVMEQLTTKIVDNKKVPFKISYSCILCQNGYYAQNLSGSCIQCPSNLNCLSCFEQNKYSKDDWKNEIRAFYRSSIDKDYSQHKFIENAISQNQLDYEILCTICQEGYELHENQCIETCPPSCLECQLQNNKNICIKCPQGIKLRSKSLVNNQCITCPHNCESCYKRDQQDVLSINPVFDNKQFSTYSYYCLSSEEGTFDQELGIYIDCKSGPCLKQIVINLELICDSNQYYHQLYSFENEEKRKEFLQNTILSDNLFSSSSFSEFETDQFYQLANQKAIKQIIIKIVSNQEQQCNVVDQQQITQKFSQNIFSAIDVQLELYGEGITSIKFKKQFTILNFNRVHIQGFNIEIEFFEFGLSLLQFKSVFDQTIELMDIFYHQYNFEITFYILIQDTKDVIISNFFAEGVERIYNLEYFIKVEQISKRQTIRIENLNIIGSNFWNTNCLWFDLKIDDVVEMNDIKIERTIFNKPFVNQTLGELYIHYMRITESSIYQTKALFSIYQLKYFELINLEFFYCYLLNSRLFQLNNYAQMLDLNFTSNRLNESSYFFINEETEIKYILFDNIEFALNTYSEQDRFIKITQLIKPNEKIEFIDVKIIGNNLLQKFQESFFDNQEVTLIFLSASFIQIDIFTIQKNNGISSMVIADSDQVILNKIYIVQHAINGIYEQYDCFQQSIVNQYYYLLISIFDVPNIKINQLLIEKTQSINYPIIEIKTSISKIKTKYQIEFSELELTSNLILITNKIKQASIILIQSEANYLIDIINSRFEKNILHQYFQLDLINTGLIFNIDCQYCTILLSNVSIQKNIVTNSPNSILYIQTQNLKILNSIFTQNNLFDYSILQPYLYWGYEDNHEIFVEDILESFPIIVLTGNGKIVCQEIIIKNVTISNSTGPGLQIYLEKEAQINIQDTIISNISTQFLNDDENGGAFLFDTSAATSIQIQLKNIIAQNVFCRNRGGLIYIQNGLQNTIIKFENLVLNDIFSLQGSIIYIEFSVYKKSQQQIMFNHLEIKNTIQGYLQYLDKFSLIDNQLISQLQFQRSLIQIAYANYISLSNIIVMLLNYESFMTISQTQHLEILNTSISNSTFLNTMINLDLNEKDSQIRIINFQVKYVEVQNQINVIDKCIMNQQEFVQQQSICSNDKFQKESPILLKYNKIETDLQKSHCVIELINKLQKYQIQSLLNINPASTQIQISQFHITHINCKICQKGLLNMNIHDDKSVIVINEIVLNDNQCGYQSCINLYKSVLTFRLLQSFYQNINSKQFVLKIQKYQCMRNLAQKGTCLFIQNVSTLIEDSIFLNNTAKEQGGAMQVDGQANFFILKSIVQYNKALFGGGVFLKDQNNQNLVSQQTIIDENVATQFGQNFAQKPTQLSVSIDLKHTLPKVKILEKNDILVEQIQVGKYSLFLKNYSNVLYVPNGQSLSKYQHFDLKNKEYITYNLHLRLKPLDSFNNVQENLQNTICTISGRLRKGNEESDFSKDYTSFNEVQFNKSDYNFDDIIFYLDNQLNTTLEVQFYCNSVFTPIYGKQGEIMGYHNNYYLRMNINSFPCQVGEIKSVIDNTCVPCNATQGFYSLVLNSNSCSQKDDFTTSEIQSAQLKLKPGFWRPYFDTDQISQCINLMINCNGGWHEGDTSCYLGHIGALCEECDLHNIRGLGHFSTSDKYSCGSCIDKSKNAVVIAGISLWTLISILITVRSNKTLNEQMMLKRIISRLIPSTVQYHSNFGILIKMITNHLQIVSAVFTFRFTLLISLGNFVNAVSNPIQTMTHSLDCFLKDIFPFEIHYSVMLWQIIMPFIYIILFLTLYTIDLLIFKSEFSLNIITTTLIYMYIYVQPFLVGGLISLISFRHISGFLWIQANVSFRYDTSIHYEWLFKFCIPVLLFVSILIPLYFFMSLYSNKTSLSQKITRNKWGYLYNEYNLDAYYWELIKITVKQLLIIILSFYDDNVVKKGILLLSVVYIYYEISQKYKPFRSHILNKLDAYSANVCAISMAVGVGIYIDQQSQSYEIQIPYLIILLAFNQQYLIKIFKEIVISFIEENAYFFDKVKEIILNQWPWIQRYQIFKNLLQNRNVQKQRIQMRYLKIRKYLSAKAKYIIKCNHNYGVKISNSTHYKSLN</sequence>
<evidence type="ECO:0000313" key="3">
    <source>
        <dbReference type="EMBL" id="CAD8109520.1"/>
    </source>
</evidence>
<name>A0A8S1Q4B0_9CILI</name>
<feature type="transmembrane region" description="Helical" evidence="1">
    <location>
        <begin position="2510"/>
        <end position="2528"/>
    </location>
</feature>
<evidence type="ECO:0000313" key="4">
    <source>
        <dbReference type="Proteomes" id="UP000692954"/>
    </source>
</evidence>
<dbReference type="InterPro" id="IPR006212">
    <property type="entry name" value="Furin_repeat"/>
</dbReference>